<sequence length="340" mass="37163">MTATFLLRQYVYLRFELGVRGDRTRLGEHLAALDFFLVDTTKQGADVVAGLPGVEELAEHLDAGTGRLLGGSQTDDLDLFANLDLTLLDLAGHHGAATRDGEDVFDRHEERLVDIAYRLRHERVYLRHELEDAGSSIGVALERLERGDAHHGDIVAREAVGAEELTNLEFDELEQLVVVDHVDLVQRDDDGRHADLAGEQDVLTGLRHRAVGGGDDEDCSVDLRSTGDHVLDVVGVSGHVDVRIVTVLGLVLDVRHVDRDAALALFGRLVDVVERGEHGARAAVGEHLRDRRGKRGLAVVDVAHRAHVDVGLVALERLLRHGSSLALSLLACGWCVFLDH</sequence>
<dbReference type="AntiFam" id="ANF00225">
    <property type="entry name" value="Shadow ORF (opposite tuf)"/>
</dbReference>
<dbReference type="EMBL" id="CAFABA010000051">
    <property type="protein sequence ID" value="CAB4830440.1"/>
    <property type="molecule type" value="Genomic_DNA"/>
</dbReference>
<name>A0A6J7AD29_9ZZZZ</name>
<accession>A0A6J7AD29</accession>
<protein>
    <submittedName>
        <fullName evidence="1">Unannotated protein</fullName>
    </submittedName>
</protein>
<dbReference type="AntiFam" id="ANF00072">
    <property type="entry name" value="Shadow ORF (opposite TypA)"/>
</dbReference>
<dbReference type="AlphaFoldDB" id="A0A6J7AD29"/>
<proteinExistence type="predicted"/>
<organism evidence="1">
    <name type="scientific">freshwater metagenome</name>
    <dbReference type="NCBI Taxonomy" id="449393"/>
    <lineage>
        <taxon>unclassified sequences</taxon>
        <taxon>metagenomes</taxon>
        <taxon>ecological metagenomes</taxon>
    </lineage>
</organism>
<gene>
    <name evidence="1" type="ORF">UFOPK3139_01408</name>
</gene>
<evidence type="ECO:0000313" key="1">
    <source>
        <dbReference type="EMBL" id="CAB4830440.1"/>
    </source>
</evidence>
<reference evidence="1" key="1">
    <citation type="submission" date="2020-05" db="EMBL/GenBank/DDBJ databases">
        <authorList>
            <person name="Chiriac C."/>
            <person name="Salcher M."/>
            <person name="Ghai R."/>
            <person name="Kavagutti S V."/>
        </authorList>
    </citation>
    <scope>NUCLEOTIDE SEQUENCE</scope>
</reference>